<evidence type="ECO:0000256" key="3">
    <source>
        <dbReference type="ARBA" id="ARBA00022723"/>
    </source>
</evidence>
<dbReference type="InterPro" id="IPR001506">
    <property type="entry name" value="Peptidase_M12A"/>
</dbReference>
<dbReference type="Pfam" id="PF00431">
    <property type="entry name" value="CUB"/>
    <property type="match status" value="1"/>
</dbReference>
<proteinExistence type="predicted"/>
<evidence type="ECO:0000259" key="17">
    <source>
        <dbReference type="PROSITE" id="PS50923"/>
    </source>
</evidence>
<evidence type="ECO:0000313" key="19">
    <source>
        <dbReference type="EMBL" id="GFO10319.1"/>
    </source>
</evidence>
<evidence type="ECO:0000313" key="20">
    <source>
        <dbReference type="Proteomes" id="UP000735302"/>
    </source>
</evidence>
<dbReference type="InterPro" id="IPR024079">
    <property type="entry name" value="MetalloPept_cat_dom_sf"/>
</dbReference>
<organism evidence="19 20">
    <name type="scientific">Plakobranchus ocellatus</name>
    <dbReference type="NCBI Taxonomy" id="259542"/>
    <lineage>
        <taxon>Eukaryota</taxon>
        <taxon>Metazoa</taxon>
        <taxon>Spiralia</taxon>
        <taxon>Lophotrochozoa</taxon>
        <taxon>Mollusca</taxon>
        <taxon>Gastropoda</taxon>
        <taxon>Heterobranchia</taxon>
        <taxon>Euthyneura</taxon>
        <taxon>Panpulmonata</taxon>
        <taxon>Sacoglossa</taxon>
        <taxon>Placobranchoidea</taxon>
        <taxon>Plakobranchidae</taxon>
        <taxon>Plakobranchus</taxon>
    </lineage>
</organism>
<dbReference type="AlphaFoldDB" id="A0AAV4AW15"/>
<dbReference type="EMBL" id="BLXT01004151">
    <property type="protein sequence ID" value="GFO10319.1"/>
    <property type="molecule type" value="Genomic_DNA"/>
</dbReference>
<dbReference type="PANTHER" id="PTHR22803">
    <property type="entry name" value="MANNOSE, PHOSPHOLIPASE, LECTIN RECEPTOR RELATED"/>
    <property type="match status" value="1"/>
</dbReference>
<dbReference type="CDD" id="cd00041">
    <property type="entry name" value="CUB"/>
    <property type="match status" value="1"/>
</dbReference>
<evidence type="ECO:0000256" key="4">
    <source>
        <dbReference type="ARBA" id="ARBA00022729"/>
    </source>
</evidence>
<dbReference type="InterPro" id="IPR000859">
    <property type="entry name" value="CUB_dom"/>
</dbReference>
<comment type="caution">
    <text evidence="9">Lacks conserved residue(s) required for the propagation of feature annotation.</text>
</comment>
<feature type="domain" description="Peptidase M12A" evidence="18">
    <location>
        <begin position="111"/>
        <end position="313"/>
    </location>
</feature>
<dbReference type="InterPro" id="IPR000436">
    <property type="entry name" value="Sushi_SCR_CCP_dom"/>
</dbReference>
<keyword evidence="10" id="KW-0768">Sushi</keyword>
<feature type="domain" description="Sushi" evidence="17">
    <location>
        <begin position="806"/>
        <end position="864"/>
    </location>
</feature>
<dbReference type="InterPro" id="IPR038178">
    <property type="entry name" value="Kringle_sf"/>
</dbReference>
<dbReference type="SUPFAM" id="SSF57440">
    <property type="entry name" value="Kringle-like"/>
    <property type="match status" value="1"/>
</dbReference>
<evidence type="ECO:0000256" key="7">
    <source>
        <dbReference type="ARBA" id="ARBA00023049"/>
    </source>
</evidence>
<dbReference type="SUPFAM" id="SSF55486">
    <property type="entry name" value="Metalloproteases ('zincins'), catalytic domain"/>
    <property type="match status" value="1"/>
</dbReference>
<dbReference type="SMART" id="SM00042">
    <property type="entry name" value="CUB"/>
    <property type="match status" value="1"/>
</dbReference>
<keyword evidence="7 11" id="KW-0482">Metalloprotease</keyword>
<comment type="caution">
    <text evidence="19">The sequence shown here is derived from an EMBL/GenBank/DDBJ whole genome shotgun (WGS) entry which is preliminary data.</text>
</comment>
<dbReference type="Gene3D" id="3.10.100.10">
    <property type="entry name" value="Mannose-Binding Protein A, subunit A"/>
    <property type="match status" value="2"/>
</dbReference>
<evidence type="ECO:0000256" key="9">
    <source>
        <dbReference type="PROSITE-ProRule" id="PRU00121"/>
    </source>
</evidence>
<evidence type="ECO:0000256" key="5">
    <source>
        <dbReference type="ARBA" id="ARBA00022801"/>
    </source>
</evidence>
<dbReference type="SUPFAM" id="SSF56436">
    <property type="entry name" value="C-type lectin-like"/>
    <property type="match status" value="2"/>
</dbReference>
<keyword evidence="5 11" id="KW-0378">Hydrolase</keyword>
<dbReference type="Gene3D" id="2.60.120.290">
    <property type="entry name" value="Spermadhesin, CUB domain"/>
    <property type="match status" value="1"/>
</dbReference>
<dbReference type="Gene3D" id="3.40.390.10">
    <property type="entry name" value="Collagenase (Catalytic Domain)"/>
    <property type="match status" value="1"/>
</dbReference>
<dbReference type="PROSITE" id="PS50070">
    <property type="entry name" value="KRINGLE_2"/>
    <property type="match status" value="1"/>
</dbReference>
<dbReference type="PROSITE" id="PS50923">
    <property type="entry name" value="SUSHI"/>
    <property type="match status" value="1"/>
</dbReference>
<keyword evidence="8" id="KW-1015">Disulfide bond</keyword>
<evidence type="ECO:0000256" key="6">
    <source>
        <dbReference type="ARBA" id="ARBA00022833"/>
    </source>
</evidence>
<keyword evidence="2 11" id="KW-0645">Protease</keyword>
<dbReference type="InterPro" id="IPR035914">
    <property type="entry name" value="Sperma_CUB_dom_sf"/>
</dbReference>
<feature type="binding site" evidence="11">
    <location>
        <position position="214"/>
    </location>
    <ligand>
        <name>Zn(2+)</name>
        <dbReference type="ChEBI" id="CHEBI:29105"/>
        <note>catalytic</note>
    </ligand>
</feature>
<feature type="domain" description="C-type lectin" evidence="15">
    <location>
        <begin position="1104"/>
        <end position="1219"/>
    </location>
</feature>
<dbReference type="InterPro" id="IPR006026">
    <property type="entry name" value="Peptidase_Metallo"/>
</dbReference>
<sequence>MWISLFFCIAACVFLASQVNTEGDRSEGRVKRYLLARDEVEAEQEAFHQTARPGDTPDPNSDAMLRLREARDDLNTAELSPNHLAELLEGDPGLHNGGTGELALNKPMRKRSIEASELRRWTKGIVPYVFTDQTTEYNRQEIKRTFRTYERFSCMRYIPWQKVGGVTTNKENKLGHESYLTFVQRNGCWAEQGNKRKKTGGQNISCCGGFTCVHEVGHAMGESHEHQSPNADRNRMIQINMPGIRDGEEIWYSQSNPKYILSLGYDLSSSMHYSPWSFAKPGKKTYYLLYPELSHGDSYYYLMREVSLMHKCQDRCTAMTITCENDGYLTLVDNKCSCRCIPGLDPATGCTTIFKSDPQGLAFPGGQYVLPAHSSGCPQGSFSFGSRKQVNDGGNDKSSAYDLGGVVSDKTIEQQFCVMDSPSNGFSWPGGNFCIYRRGDKCPEGFNEGSVQYDDRPTAASPNAKSGELPDGVFDDDTRFEFCCMNSGFSQDDLSLPSREPFALIKQIDKDCHKVRGMHSEAVTLTINNADEGIAQLGGEHPVYFTKKTPKEYQTDFCMYKPAMIECGDIIELSEANPEVTIVSPEAPELECYWLLKAPPGERLQLDFSEFDIKGVPGSCTDDLEVRFARAGQPGINMCGRKWDKTIISINNTIHMRLSTYGDSTSHFTATIKLIKNADLCYAASDRGMTYVGDVSFTRNFEPCLPWNEVTHCDVNSFMADDVAMLLDGNKCRNPDQGTGFQPWCYVQAENCIRNYCDVCLIGKPYDVRDDCAEKKSLDQCDFQECAKTCADQYPGPARPVPASQMSCGPPGNDVVDSSLTEATKSTYTVGEFVTYKCNTGKTTRKRLCLSTGQWSFIGTACSECPNGFDANLNNGQCYLFVPHAENYAYASSYCEEKGGVVAFPMSEEDNAFLKSFTTYHIWIGITDVAEEGKFVTALGEPATFTKWKAPEPNNLGKGEHCSEIRKDSSWYDISCAHKRRFACQAPMMEVKACVDVSDKCSEHFEVNPHFCTNFTNYAHHQCRFTCGLCGLEDTPKCKVEGSASGTGETMEVTRGTVVTLTCPDDVILKVGDEVRVCTASGALTGTPLKCLKDCPPGWILNSDNMNCYKRFDAIKTHPDAESDCQSYRGSLATALDMKENDFVKALMSSLWPTLWLGLTDSRTEGQFVWMDGTALTFTHWSGGEPNNWGLFGEDCVQMLYDGRWGDNKCYHMFPYVCKVPFDSSNHIN</sequence>
<evidence type="ECO:0000259" key="15">
    <source>
        <dbReference type="PROSITE" id="PS50041"/>
    </source>
</evidence>
<keyword evidence="3 11" id="KW-0479">Metal-binding</keyword>
<dbReference type="PROSITE" id="PS50041">
    <property type="entry name" value="C_TYPE_LECTIN_2"/>
    <property type="match status" value="2"/>
</dbReference>
<dbReference type="GO" id="GO:0004222">
    <property type="term" value="F:metalloendopeptidase activity"/>
    <property type="evidence" value="ECO:0007669"/>
    <property type="project" value="UniProtKB-UniRule"/>
</dbReference>
<comment type="cofactor">
    <cofactor evidence="11 12">
        <name>Zn(2+)</name>
        <dbReference type="ChEBI" id="CHEBI:29105"/>
    </cofactor>
    <text evidence="11 12">Binds 1 zinc ion per subunit.</text>
</comment>
<evidence type="ECO:0000259" key="14">
    <source>
        <dbReference type="PROSITE" id="PS01180"/>
    </source>
</evidence>
<dbReference type="InterPro" id="IPR016187">
    <property type="entry name" value="CTDL_fold"/>
</dbReference>
<dbReference type="InterPro" id="IPR050111">
    <property type="entry name" value="C-type_lectin/snaclec_domain"/>
</dbReference>
<evidence type="ECO:0000256" key="11">
    <source>
        <dbReference type="PROSITE-ProRule" id="PRU01211"/>
    </source>
</evidence>
<dbReference type="Gene3D" id="2.10.70.10">
    <property type="entry name" value="Complement Module, domain 1"/>
    <property type="match status" value="1"/>
</dbReference>
<dbReference type="SMART" id="SM00235">
    <property type="entry name" value="ZnMc"/>
    <property type="match status" value="1"/>
</dbReference>
<evidence type="ECO:0000256" key="12">
    <source>
        <dbReference type="RuleBase" id="RU361183"/>
    </source>
</evidence>
<dbReference type="SUPFAM" id="SSF57535">
    <property type="entry name" value="Complement control module/SCR domain"/>
    <property type="match status" value="1"/>
</dbReference>
<dbReference type="SMART" id="SM00032">
    <property type="entry name" value="CCP"/>
    <property type="match status" value="2"/>
</dbReference>
<dbReference type="SMART" id="SM00130">
    <property type="entry name" value="KR"/>
    <property type="match status" value="1"/>
</dbReference>
<feature type="domain" description="CUB" evidence="14">
    <location>
        <begin position="567"/>
        <end position="675"/>
    </location>
</feature>
<feature type="binding site" evidence="11">
    <location>
        <position position="224"/>
    </location>
    <ligand>
        <name>Zn(2+)</name>
        <dbReference type="ChEBI" id="CHEBI:29105"/>
        <note>catalytic</note>
    </ligand>
</feature>
<accession>A0AAV4AW15</accession>
<feature type="domain" description="C-type lectin" evidence="15">
    <location>
        <begin position="874"/>
        <end position="985"/>
    </location>
</feature>
<keyword evidence="20" id="KW-1185">Reference proteome</keyword>
<keyword evidence="1 9" id="KW-0420">Kringle</keyword>
<dbReference type="InterPro" id="IPR013806">
    <property type="entry name" value="Kringle-like"/>
</dbReference>
<dbReference type="InterPro" id="IPR018378">
    <property type="entry name" value="C-type_lectin_CS"/>
</dbReference>
<dbReference type="Pfam" id="PF00059">
    <property type="entry name" value="Lectin_C"/>
    <property type="match status" value="2"/>
</dbReference>
<dbReference type="InterPro" id="IPR035976">
    <property type="entry name" value="Sushi/SCR/CCP_sf"/>
</dbReference>
<dbReference type="PROSITE" id="PS00615">
    <property type="entry name" value="C_TYPE_LECTIN_1"/>
    <property type="match status" value="1"/>
</dbReference>
<dbReference type="InterPro" id="IPR031569">
    <property type="entry name" value="ApeC"/>
</dbReference>
<feature type="binding site" evidence="11">
    <location>
        <position position="218"/>
    </location>
    <ligand>
        <name>Zn(2+)</name>
        <dbReference type="ChEBI" id="CHEBI:29105"/>
        <note>catalytic</note>
    </ligand>
</feature>
<feature type="chain" id="PRO_5043085253" description="Metalloendopeptidase" evidence="12">
    <location>
        <begin position="22"/>
        <end position="1229"/>
    </location>
</feature>
<dbReference type="GO" id="GO:0008270">
    <property type="term" value="F:zinc ion binding"/>
    <property type="evidence" value="ECO:0007669"/>
    <property type="project" value="UniProtKB-UniRule"/>
</dbReference>
<dbReference type="Pfam" id="PF01400">
    <property type="entry name" value="Astacin"/>
    <property type="match status" value="1"/>
</dbReference>
<keyword evidence="6 11" id="KW-0862">Zinc</keyword>
<keyword evidence="4 12" id="KW-0732">Signal</keyword>
<evidence type="ECO:0000259" key="16">
    <source>
        <dbReference type="PROSITE" id="PS50070"/>
    </source>
</evidence>
<dbReference type="SMART" id="SM00034">
    <property type="entry name" value="CLECT"/>
    <property type="match status" value="2"/>
</dbReference>
<dbReference type="GO" id="GO:0006508">
    <property type="term" value="P:proteolysis"/>
    <property type="evidence" value="ECO:0007669"/>
    <property type="project" value="UniProtKB-KW"/>
</dbReference>
<dbReference type="EC" id="3.4.24.-" evidence="12"/>
<protein>
    <recommendedName>
        <fullName evidence="12">Metalloendopeptidase</fullName>
        <ecNumber evidence="12">3.4.24.-</ecNumber>
    </recommendedName>
</protein>
<feature type="region of interest" description="Disordered" evidence="13">
    <location>
        <begin position="447"/>
        <end position="471"/>
    </location>
</feature>
<feature type="domain" description="Kringle" evidence="16">
    <location>
        <begin position="687"/>
        <end position="759"/>
    </location>
</feature>
<dbReference type="PRINTS" id="PR00480">
    <property type="entry name" value="ASTACIN"/>
</dbReference>
<dbReference type="InterPro" id="IPR000001">
    <property type="entry name" value="Kringle"/>
</dbReference>
<dbReference type="PROSITE" id="PS51864">
    <property type="entry name" value="ASTACIN"/>
    <property type="match status" value="1"/>
</dbReference>
<dbReference type="Proteomes" id="UP000735302">
    <property type="component" value="Unassembled WGS sequence"/>
</dbReference>
<dbReference type="PROSITE" id="PS01180">
    <property type="entry name" value="CUB"/>
    <property type="match status" value="1"/>
</dbReference>
<dbReference type="InterPro" id="IPR001304">
    <property type="entry name" value="C-type_lectin-like"/>
</dbReference>
<evidence type="ECO:0000256" key="1">
    <source>
        <dbReference type="ARBA" id="ARBA00022572"/>
    </source>
</evidence>
<gene>
    <name evidence="19" type="ORF">PoB_003682400</name>
</gene>
<name>A0AAV4AW15_9GAST</name>
<evidence type="ECO:0000256" key="10">
    <source>
        <dbReference type="PROSITE-ProRule" id="PRU00302"/>
    </source>
</evidence>
<dbReference type="SUPFAM" id="SSF49854">
    <property type="entry name" value="Spermadhesin, CUB domain"/>
    <property type="match status" value="1"/>
</dbReference>
<evidence type="ECO:0000256" key="13">
    <source>
        <dbReference type="SAM" id="MobiDB-lite"/>
    </source>
</evidence>
<evidence type="ECO:0000256" key="8">
    <source>
        <dbReference type="ARBA" id="ARBA00023157"/>
    </source>
</evidence>
<feature type="active site" evidence="11">
    <location>
        <position position="215"/>
    </location>
</feature>
<dbReference type="Gene3D" id="2.40.20.10">
    <property type="entry name" value="Plasminogen Kringle 4"/>
    <property type="match status" value="1"/>
</dbReference>
<dbReference type="InterPro" id="IPR016186">
    <property type="entry name" value="C-type_lectin-like/link_sf"/>
</dbReference>
<feature type="signal peptide" evidence="12">
    <location>
        <begin position="1"/>
        <end position="21"/>
    </location>
</feature>
<evidence type="ECO:0000259" key="18">
    <source>
        <dbReference type="PROSITE" id="PS51864"/>
    </source>
</evidence>
<dbReference type="Pfam" id="PF00051">
    <property type="entry name" value="Kringle"/>
    <property type="match status" value="1"/>
</dbReference>
<evidence type="ECO:0000256" key="2">
    <source>
        <dbReference type="ARBA" id="ARBA00022670"/>
    </source>
</evidence>
<reference evidence="19 20" key="1">
    <citation type="journal article" date="2021" name="Elife">
        <title>Chloroplast acquisition without the gene transfer in kleptoplastic sea slugs, Plakobranchus ocellatus.</title>
        <authorList>
            <person name="Maeda T."/>
            <person name="Takahashi S."/>
            <person name="Yoshida T."/>
            <person name="Shimamura S."/>
            <person name="Takaki Y."/>
            <person name="Nagai Y."/>
            <person name="Toyoda A."/>
            <person name="Suzuki Y."/>
            <person name="Arimoto A."/>
            <person name="Ishii H."/>
            <person name="Satoh N."/>
            <person name="Nishiyama T."/>
            <person name="Hasebe M."/>
            <person name="Maruyama T."/>
            <person name="Minagawa J."/>
            <person name="Obokata J."/>
            <person name="Shigenobu S."/>
        </authorList>
    </citation>
    <scope>NUCLEOTIDE SEQUENCE [LARGE SCALE GENOMIC DNA]</scope>
</reference>
<dbReference type="Pfam" id="PF16977">
    <property type="entry name" value="ApeC"/>
    <property type="match status" value="1"/>
</dbReference>